<reference evidence="1" key="3">
    <citation type="submission" date="2020-02" db="EMBL/GenBank/DDBJ databases">
        <authorList>
            <person name="Matsumoto Y."/>
            <person name="Kinjo T."/>
            <person name="Motooka D."/>
            <person name="Nabeya D."/>
            <person name="Jung N."/>
            <person name="Uechi K."/>
            <person name="Horii T."/>
            <person name="Iida T."/>
            <person name="Fujita J."/>
            <person name="Nakamura S."/>
        </authorList>
    </citation>
    <scope>NUCLEOTIDE SEQUENCE</scope>
    <source>
        <strain evidence="1">JCM 18113</strain>
    </source>
</reference>
<evidence type="ECO:0000313" key="4">
    <source>
        <dbReference type="Proteomes" id="UP000465812"/>
    </source>
</evidence>
<organism evidence="2 3">
    <name type="scientific">Mycobacterium mantenii</name>
    <dbReference type="NCBI Taxonomy" id="560555"/>
    <lineage>
        <taxon>Bacteria</taxon>
        <taxon>Bacillati</taxon>
        <taxon>Actinomycetota</taxon>
        <taxon>Actinomycetes</taxon>
        <taxon>Mycobacteriales</taxon>
        <taxon>Mycobacteriaceae</taxon>
        <taxon>Mycobacterium</taxon>
        <taxon>Mycobacterium avium complex (MAC)</taxon>
    </lineage>
</organism>
<name>A0A1X0FSZ0_MYCNT</name>
<dbReference type="EMBL" id="MVHW01000017">
    <property type="protein sequence ID" value="ORB04894.1"/>
    <property type="molecule type" value="Genomic_DNA"/>
</dbReference>
<evidence type="ECO:0000313" key="1">
    <source>
        <dbReference type="EMBL" id="BBY38106.1"/>
    </source>
</evidence>
<dbReference type="EMBL" id="AP022590">
    <property type="protein sequence ID" value="BBY38106.1"/>
    <property type="molecule type" value="Genomic_DNA"/>
</dbReference>
<keyword evidence="4" id="KW-1185">Reference proteome</keyword>
<dbReference type="Proteomes" id="UP000192760">
    <property type="component" value="Unassembled WGS sequence"/>
</dbReference>
<gene>
    <name evidence="2" type="ORF">BST30_15595</name>
    <name evidence="1" type="ORF">MMAN_22400</name>
</gene>
<evidence type="ECO:0000313" key="2">
    <source>
        <dbReference type="EMBL" id="ORB04894.1"/>
    </source>
</evidence>
<protein>
    <submittedName>
        <fullName evidence="2">Uncharacterized protein</fullName>
    </submittedName>
</protein>
<dbReference type="AlphaFoldDB" id="A0A1X0FSZ0"/>
<proteinExistence type="predicted"/>
<evidence type="ECO:0000313" key="3">
    <source>
        <dbReference type="Proteomes" id="UP000192760"/>
    </source>
</evidence>
<reference evidence="2 3" key="1">
    <citation type="submission" date="2017-02" db="EMBL/GenBank/DDBJ databases">
        <title>The new phylogeny of genus Mycobacterium.</title>
        <authorList>
            <person name="Tortoli E."/>
            <person name="Trovato A."/>
            <person name="Cirillo D.M."/>
        </authorList>
    </citation>
    <scope>NUCLEOTIDE SEQUENCE [LARGE SCALE GENOMIC DNA]</scope>
    <source>
        <strain evidence="2 3">DSM 45255</strain>
    </source>
</reference>
<sequence>MITRRGTCFRLGGTQAALKYGIVDDLPLNDQEILVRHLHKVVVDWVQAHQRAKVPETTGV</sequence>
<dbReference type="Proteomes" id="UP000465812">
    <property type="component" value="Chromosome"/>
</dbReference>
<reference evidence="1 4" key="2">
    <citation type="journal article" date="2019" name="Emerg. Microbes Infect.">
        <title>Comprehensive subspecies identification of 175 nontuberculous mycobacteria species based on 7547 genomic profiles.</title>
        <authorList>
            <person name="Matsumoto Y."/>
            <person name="Kinjo T."/>
            <person name="Motooka D."/>
            <person name="Nabeya D."/>
            <person name="Jung N."/>
            <person name="Uechi K."/>
            <person name="Horii T."/>
            <person name="Iida T."/>
            <person name="Fujita J."/>
            <person name="Nakamura S."/>
        </authorList>
    </citation>
    <scope>NUCLEOTIDE SEQUENCE [LARGE SCALE GENOMIC DNA]</scope>
    <source>
        <strain evidence="1 4">JCM 18113</strain>
    </source>
</reference>
<dbReference type="STRING" id="560555.BST30_15595"/>
<accession>A0A1X0FSZ0</accession>